<gene>
    <name evidence="2" type="ORF">D9611_008155</name>
</gene>
<proteinExistence type="predicted"/>
<organism evidence="2 3">
    <name type="scientific">Ephemerocybe angulata</name>
    <dbReference type="NCBI Taxonomy" id="980116"/>
    <lineage>
        <taxon>Eukaryota</taxon>
        <taxon>Fungi</taxon>
        <taxon>Dikarya</taxon>
        <taxon>Basidiomycota</taxon>
        <taxon>Agaricomycotina</taxon>
        <taxon>Agaricomycetes</taxon>
        <taxon>Agaricomycetidae</taxon>
        <taxon>Agaricales</taxon>
        <taxon>Agaricineae</taxon>
        <taxon>Psathyrellaceae</taxon>
        <taxon>Ephemerocybe</taxon>
    </lineage>
</organism>
<dbReference type="AlphaFoldDB" id="A0A8H5FD59"/>
<dbReference type="InterPro" id="IPR051604">
    <property type="entry name" value="Ergot_Alk_Oxidoreductase"/>
</dbReference>
<reference evidence="2 3" key="1">
    <citation type="journal article" date="2020" name="ISME J.">
        <title>Uncovering the hidden diversity of litter-decomposition mechanisms in mushroom-forming fungi.</title>
        <authorList>
            <person name="Floudas D."/>
            <person name="Bentzer J."/>
            <person name="Ahren D."/>
            <person name="Johansson T."/>
            <person name="Persson P."/>
            <person name="Tunlid A."/>
        </authorList>
    </citation>
    <scope>NUCLEOTIDE SEQUENCE [LARGE SCALE GENOMIC DNA]</scope>
    <source>
        <strain evidence="2 3">CBS 175.51</strain>
    </source>
</reference>
<accession>A0A8H5FD59</accession>
<feature type="domain" description="NmrA-like" evidence="1">
    <location>
        <begin position="48"/>
        <end position="295"/>
    </location>
</feature>
<dbReference type="Gene3D" id="3.90.25.10">
    <property type="entry name" value="UDP-galactose 4-epimerase, domain 1"/>
    <property type="match status" value="1"/>
</dbReference>
<dbReference type="PANTHER" id="PTHR43162:SF1">
    <property type="entry name" value="PRESTALK A DIFFERENTIATION PROTEIN A"/>
    <property type="match status" value="1"/>
</dbReference>
<dbReference type="Pfam" id="PF05368">
    <property type="entry name" value="NmrA"/>
    <property type="match status" value="1"/>
</dbReference>
<dbReference type="EMBL" id="JAACJK010000111">
    <property type="protein sequence ID" value="KAF5332232.1"/>
    <property type="molecule type" value="Genomic_DNA"/>
</dbReference>
<dbReference type="PANTHER" id="PTHR43162">
    <property type="match status" value="1"/>
</dbReference>
<dbReference type="InterPro" id="IPR036291">
    <property type="entry name" value="NAD(P)-bd_dom_sf"/>
</dbReference>
<dbReference type="SUPFAM" id="SSF51735">
    <property type="entry name" value="NAD(P)-binding Rossmann-fold domains"/>
    <property type="match status" value="1"/>
</dbReference>
<evidence type="ECO:0000313" key="2">
    <source>
        <dbReference type="EMBL" id="KAF5332232.1"/>
    </source>
</evidence>
<dbReference type="Gene3D" id="3.40.50.720">
    <property type="entry name" value="NAD(P)-binding Rossmann-like Domain"/>
    <property type="match status" value="1"/>
</dbReference>
<name>A0A8H5FD59_9AGAR</name>
<evidence type="ECO:0000259" key="1">
    <source>
        <dbReference type="Pfam" id="PF05368"/>
    </source>
</evidence>
<dbReference type="InterPro" id="IPR008030">
    <property type="entry name" value="NmrA-like"/>
</dbReference>
<comment type="caution">
    <text evidence="2">The sequence shown here is derived from an EMBL/GenBank/DDBJ whole genome shotgun (WGS) entry which is preliminary data.</text>
</comment>
<keyword evidence="3" id="KW-1185">Reference proteome</keyword>
<sequence length="324" mass="35720">MRHRLGSETPGLAYKLCYACQSLETTPALHTYLPTYTHTHTPTNMAYLITGGASNIGSTIARLLKESNEKVIIGTRSGRLPAGFEASESVKLDWSDPTTFDGALAQPIKGVYILVPISAVDVSDNVIAFVNKAVEKGVGRFVLMSGSAVKKEAGFGLAKVHLHLEEKGLDHFVVQPVAFMDNFLTYHRESIREDGEIKSVLPTARIAFISTLDIAKLATKGLTNEKNDVTEKLIIGPERLSYNQVAEILSSTLGREIKHTVVSPDELAQHYANLTGWPVQMAGFIVAAELEFEKEEELWTRSGNEIGKETFKEWAERNKEKFLA</sequence>
<dbReference type="OrthoDB" id="419598at2759"/>
<protein>
    <recommendedName>
        <fullName evidence="1">NmrA-like domain-containing protein</fullName>
    </recommendedName>
</protein>
<evidence type="ECO:0000313" key="3">
    <source>
        <dbReference type="Proteomes" id="UP000541558"/>
    </source>
</evidence>
<dbReference type="Proteomes" id="UP000541558">
    <property type="component" value="Unassembled WGS sequence"/>
</dbReference>